<dbReference type="CDD" id="cd10392">
    <property type="entry name" value="SH2_SHF"/>
    <property type="match status" value="1"/>
</dbReference>
<feature type="region of interest" description="Disordered" evidence="5">
    <location>
        <begin position="191"/>
        <end position="248"/>
    </location>
</feature>
<dbReference type="Gene3D" id="3.30.505.10">
    <property type="entry name" value="SH2 domain"/>
    <property type="match status" value="1"/>
</dbReference>
<evidence type="ECO:0000313" key="7">
    <source>
        <dbReference type="Ensembl" id="ENSACLP00000022482.2"/>
    </source>
</evidence>
<feature type="compositionally biased region" description="Basic and acidic residues" evidence="5">
    <location>
        <begin position="1"/>
        <end position="10"/>
    </location>
</feature>
<evidence type="ECO:0000256" key="4">
    <source>
        <dbReference type="PROSITE-ProRule" id="PRU00191"/>
    </source>
</evidence>
<reference evidence="7" key="4">
    <citation type="submission" date="2025-09" db="UniProtKB">
        <authorList>
            <consortium name="Ensembl"/>
        </authorList>
    </citation>
    <scope>IDENTIFICATION</scope>
</reference>
<reference evidence="7 8" key="1">
    <citation type="submission" date="2018-05" db="EMBL/GenBank/DDBJ databases">
        <authorList>
            <person name="Datahose"/>
        </authorList>
    </citation>
    <scope>NUCLEOTIDE SEQUENCE</scope>
</reference>
<dbReference type="PRINTS" id="PR00401">
    <property type="entry name" value="SH2DOMAIN"/>
</dbReference>
<protein>
    <recommendedName>
        <fullName evidence="6">SH2 domain-containing protein</fullName>
    </recommendedName>
</protein>
<dbReference type="Bgee" id="ENSACLG00000015181">
    <property type="expression patterns" value="Expressed in liver and 6 other cell types or tissues"/>
</dbReference>
<reference evidence="8" key="2">
    <citation type="submission" date="2023-03" db="EMBL/GenBank/DDBJ databases">
        <authorList>
            <consortium name="Wellcome Sanger Institute Data Sharing"/>
        </authorList>
    </citation>
    <scope>NUCLEOTIDE SEQUENCE [LARGE SCALE GENOMIC DNA]</scope>
</reference>
<dbReference type="Pfam" id="PF00017">
    <property type="entry name" value="SH2"/>
    <property type="match status" value="1"/>
</dbReference>
<feature type="compositionally biased region" description="Basic and acidic residues" evidence="5">
    <location>
        <begin position="222"/>
        <end position="248"/>
    </location>
</feature>
<dbReference type="SUPFAM" id="SSF55550">
    <property type="entry name" value="SH2 domain"/>
    <property type="match status" value="1"/>
</dbReference>
<dbReference type="Proteomes" id="UP000265100">
    <property type="component" value="Chromosome 1"/>
</dbReference>
<evidence type="ECO:0000256" key="5">
    <source>
        <dbReference type="SAM" id="MobiDB-lite"/>
    </source>
</evidence>
<dbReference type="GO" id="GO:0006915">
    <property type="term" value="P:apoptotic process"/>
    <property type="evidence" value="ECO:0007669"/>
    <property type="project" value="UniProtKB-KW"/>
</dbReference>
<dbReference type="InterPro" id="IPR035044">
    <property type="entry name" value="SHF_SH2"/>
</dbReference>
<organism evidence="7 8">
    <name type="scientific">Astatotilapia calliptera</name>
    <name type="common">Eastern happy</name>
    <name type="synonym">Chromis callipterus</name>
    <dbReference type="NCBI Taxonomy" id="8154"/>
    <lineage>
        <taxon>Eukaryota</taxon>
        <taxon>Metazoa</taxon>
        <taxon>Chordata</taxon>
        <taxon>Craniata</taxon>
        <taxon>Vertebrata</taxon>
        <taxon>Euteleostomi</taxon>
        <taxon>Actinopterygii</taxon>
        <taxon>Neopterygii</taxon>
        <taxon>Teleostei</taxon>
        <taxon>Neoteleostei</taxon>
        <taxon>Acanthomorphata</taxon>
        <taxon>Ovalentaria</taxon>
        <taxon>Cichlomorphae</taxon>
        <taxon>Cichliformes</taxon>
        <taxon>Cichlidae</taxon>
        <taxon>African cichlids</taxon>
        <taxon>Pseudocrenilabrinae</taxon>
        <taxon>Haplochromini</taxon>
        <taxon>Astatotilapia</taxon>
    </lineage>
</organism>
<dbReference type="InterPro" id="IPR051846">
    <property type="entry name" value="SH2_domain_adapters"/>
</dbReference>
<evidence type="ECO:0000313" key="8">
    <source>
        <dbReference type="Proteomes" id="UP000265100"/>
    </source>
</evidence>
<keyword evidence="3 4" id="KW-0727">SH2 domain</keyword>
<reference evidence="7" key="3">
    <citation type="submission" date="2025-08" db="UniProtKB">
        <authorList>
            <consortium name="Ensembl"/>
        </authorList>
    </citation>
    <scope>IDENTIFICATION</scope>
</reference>
<dbReference type="InterPro" id="IPR000980">
    <property type="entry name" value="SH2"/>
</dbReference>
<evidence type="ECO:0000256" key="3">
    <source>
        <dbReference type="ARBA" id="ARBA00022999"/>
    </source>
</evidence>
<evidence type="ECO:0000256" key="2">
    <source>
        <dbReference type="ARBA" id="ARBA00022703"/>
    </source>
</evidence>
<accession>A0A3P8PZK7</accession>
<dbReference type="SMART" id="SM00252">
    <property type="entry name" value="SH2"/>
    <property type="match status" value="1"/>
</dbReference>
<dbReference type="PANTHER" id="PTHR15127">
    <property type="entry name" value="HEAVYWEIGHT, ISOFORM A"/>
    <property type="match status" value="1"/>
</dbReference>
<sequence>MAKWFKEHLGFKTTKTPPPAPPKPDYRHCHTGVPGAPGFQQTSSGTTFPSPAQPDILAAYKLQKDLDFEDPYTPGGNISFPPSLNTVGSPDIKYVSPKHRLIKVETIEKSSPAPGGGVTVTQAVAVGSVKSPTSPPSDLDNKEKLIILEDYADPFDAEQAGGTQTTTEKVTTENDGYMEPYEAQKMMAEIRSGGRGPKDGPVRQLPLYDTPYEPAENGGDSDPDRLRCPRESRLPQDDERPPEEYDQPWEWKKERISKAFAVQFDGVEKSRMSPTKEGKTRPLQRHSSGCLVNTKMTSLDHCSSSLGERIDPTMPLESQFWYHGAISRTDAESLLRLCKEASYLVRNSETSKNDYSLSLKSSQGFMHMKLSRTKENKYILGQNSCPFDSVPEIIHFYSSRKLPIKGAEHMSLLYPVAIRTL</sequence>
<keyword evidence="2" id="KW-0053">Apoptosis</keyword>
<dbReference type="Ensembl" id="ENSACLT00000023011.2">
    <property type="protein sequence ID" value="ENSACLP00000022482.2"/>
    <property type="gene ID" value="ENSACLG00000015181.2"/>
</dbReference>
<dbReference type="InterPro" id="IPR036860">
    <property type="entry name" value="SH2_dom_sf"/>
</dbReference>
<dbReference type="GO" id="GO:0001784">
    <property type="term" value="F:phosphotyrosine residue binding"/>
    <property type="evidence" value="ECO:0007669"/>
    <property type="project" value="TreeGrafter"/>
</dbReference>
<evidence type="ECO:0000256" key="1">
    <source>
        <dbReference type="ARBA" id="ARBA00022553"/>
    </source>
</evidence>
<keyword evidence="8" id="KW-1185">Reference proteome</keyword>
<feature type="compositionally biased region" description="Polar residues" evidence="5">
    <location>
        <begin position="39"/>
        <end position="50"/>
    </location>
</feature>
<dbReference type="PROSITE" id="PS50001">
    <property type="entry name" value="SH2"/>
    <property type="match status" value="1"/>
</dbReference>
<keyword evidence="1" id="KW-0597">Phosphoprotein</keyword>
<dbReference type="AlphaFoldDB" id="A0A3P8PZK7"/>
<dbReference type="PANTHER" id="PTHR15127:SF28">
    <property type="entry name" value="SH2 DOMAIN-CONTAINING ADAPTER PROTEIN F"/>
    <property type="match status" value="1"/>
</dbReference>
<dbReference type="GeneTree" id="ENSGT00940000159452"/>
<feature type="region of interest" description="Disordered" evidence="5">
    <location>
        <begin position="1"/>
        <end position="25"/>
    </location>
</feature>
<proteinExistence type="predicted"/>
<dbReference type="FunFam" id="3.30.505.10:FF:000021">
    <property type="entry name" value="Putative SH2 domain-containing adapter protein F"/>
    <property type="match status" value="1"/>
</dbReference>
<evidence type="ECO:0000259" key="6">
    <source>
        <dbReference type="PROSITE" id="PS50001"/>
    </source>
</evidence>
<name>A0A3P8PZK7_ASTCA</name>
<feature type="domain" description="SH2" evidence="6">
    <location>
        <begin position="321"/>
        <end position="416"/>
    </location>
</feature>
<gene>
    <name evidence="7" type="primary">SHF</name>
</gene>
<dbReference type="GO" id="GO:0007165">
    <property type="term" value="P:signal transduction"/>
    <property type="evidence" value="ECO:0007669"/>
    <property type="project" value="UniProtKB-ARBA"/>
</dbReference>
<feature type="region of interest" description="Disordered" evidence="5">
    <location>
        <begin position="33"/>
        <end position="52"/>
    </location>
</feature>